<dbReference type="AlphaFoldDB" id="A0A318JVM3"/>
<comment type="caution">
    <text evidence="2">The sequence shown here is derived from an EMBL/GenBank/DDBJ whole genome shotgun (WGS) entry which is preliminary data.</text>
</comment>
<evidence type="ECO:0000313" key="3">
    <source>
        <dbReference type="Proteomes" id="UP000247569"/>
    </source>
</evidence>
<evidence type="ECO:0000313" key="2">
    <source>
        <dbReference type="EMBL" id="PXX59805.1"/>
    </source>
</evidence>
<dbReference type="Proteomes" id="UP000247569">
    <property type="component" value="Unassembled WGS sequence"/>
</dbReference>
<proteinExistence type="predicted"/>
<keyword evidence="3" id="KW-1185">Reference proteome</keyword>
<sequence length="116" mass="12026">MAGSVPGGIAAEPRSGTTNSSMSRAIPCSAMRDLLIRTSASTPASSALRAKVAWTNATVSGRGIRPMARRRDDAEVGLLEDPGQVGPRDPTGASPVPIETSGRHHLAGAQYYLQAQ</sequence>
<dbReference type="EMBL" id="QJKF01000011">
    <property type="protein sequence ID" value="PXX59805.1"/>
    <property type="molecule type" value="Genomic_DNA"/>
</dbReference>
<feature type="region of interest" description="Disordered" evidence="1">
    <location>
        <begin position="1"/>
        <end position="24"/>
    </location>
</feature>
<protein>
    <submittedName>
        <fullName evidence="2">Uncharacterized protein</fullName>
    </submittedName>
</protein>
<accession>A0A318JVM3</accession>
<reference evidence="2 3" key="1">
    <citation type="submission" date="2018-05" db="EMBL/GenBank/DDBJ databases">
        <title>Genomic Encyclopedia of Type Strains, Phase IV (KMG-IV): sequencing the most valuable type-strain genomes for metagenomic binning, comparative biology and taxonomic classification.</title>
        <authorList>
            <person name="Goeker M."/>
        </authorList>
    </citation>
    <scope>NUCLEOTIDE SEQUENCE [LARGE SCALE GENOMIC DNA]</scope>
    <source>
        <strain evidence="2 3">DSM 44704</strain>
    </source>
</reference>
<name>A0A318JVM3_9NOCA</name>
<organism evidence="2 3">
    <name type="scientific">Nocardia tenerifensis</name>
    <dbReference type="NCBI Taxonomy" id="228006"/>
    <lineage>
        <taxon>Bacteria</taxon>
        <taxon>Bacillati</taxon>
        <taxon>Actinomycetota</taxon>
        <taxon>Actinomycetes</taxon>
        <taxon>Mycobacteriales</taxon>
        <taxon>Nocardiaceae</taxon>
        <taxon>Nocardia</taxon>
    </lineage>
</organism>
<feature type="region of interest" description="Disordered" evidence="1">
    <location>
        <begin position="68"/>
        <end position="100"/>
    </location>
</feature>
<gene>
    <name evidence="2" type="ORF">DFR70_111189</name>
</gene>
<evidence type="ECO:0000256" key="1">
    <source>
        <dbReference type="SAM" id="MobiDB-lite"/>
    </source>
</evidence>